<dbReference type="AlphaFoldDB" id="A0A1H7IDF5"/>
<dbReference type="InterPro" id="IPR036388">
    <property type="entry name" value="WH-like_DNA-bd_sf"/>
</dbReference>
<comment type="subunit">
    <text evidence="4">Monomer. Interaction with RNA polymerase subunits RpoF and RpoE is necessary for Tfe stimulatory transcription activity. Able to interact with Tbp and RNA polymerase in the absence of DNA promoter. Interacts both with the preinitiation and elongation complexes.</text>
</comment>
<gene>
    <name evidence="4" type="primary">tfe</name>
    <name evidence="8" type="ORF">SAMN05216439_1196</name>
</gene>
<dbReference type="STRING" id="190974.SAMN05216439_1196"/>
<evidence type="ECO:0000256" key="2">
    <source>
        <dbReference type="ARBA" id="ARBA00023125"/>
    </source>
</evidence>
<sequence>MIDDILVKKLLSQIVEKDHEENLKKNFRERYPDESTPDGIDNLIRALELPPEDVQYIANDIRETVEKTISPIIKSLIDGVETDEEIAEKTGIKLNIVRKILYKLYDLKIANYKRSKDPETQWFTYSWKFEESELINRIKSDSETELSELNAKLENEEHNMFFVCPYGHVRFNFDTAADPYYEFLCPACGEELEFQDNAEIIEKLKNNIEIAEDNYNSFIEKIDNS</sequence>
<dbReference type="GO" id="GO:0003677">
    <property type="term" value="F:DNA binding"/>
    <property type="evidence" value="ECO:0007669"/>
    <property type="project" value="UniProtKB-KW"/>
</dbReference>
<dbReference type="EMBL" id="FOAK01000003">
    <property type="protein sequence ID" value="SEK59872.1"/>
    <property type="molecule type" value="Genomic_DNA"/>
</dbReference>
<accession>A0A1H7IDF5</accession>
<dbReference type="GO" id="GO:0006367">
    <property type="term" value="P:transcription initiation at RNA polymerase II promoter"/>
    <property type="evidence" value="ECO:0007669"/>
    <property type="project" value="InterPro"/>
</dbReference>
<dbReference type="SMART" id="SM00531">
    <property type="entry name" value="TFIIE"/>
    <property type="match status" value="1"/>
</dbReference>
<comment type="domain">
    <text evidence="4">The winged helix domain is involved in binding to DNA in the preinitiation complex.</text>
</comment>
<dbReference type="InterPro" id="IPR016481">
    <property type="entry name" value="TF_E_archaea"/>
</dbReference>
<evidence type="ECO:0000256" key="1">
    <source>
        <dbReference type="ARBA" id="ARBA00023015"/>
    </source>
</evidence>
<evidence type="ECO:0000313" key="9">
    <source>
        <dbReference type="Proteomes" id="UP000199506"/>
    </source>
</evidence>
<dbReference type="NCBIfam" id="NF004910">
    <property type="entry name" value="PRK06266.1"/>
    <property type="match status" value="1"/>
</dbReference>
<proteinExistence type="inferred from homology"/>
<keyword evidence="1 4" id="KW-0805">Transcription regulation</keyword>
<evidence type="ECO:0000256" key="6">
    <source>
        <dbReference type="SAM" id="Coils"/>
    </source>
</evidence>
<dbReference type="GO" id="GO:0006355">
    <property type="term" value="P:regulation of DNA-templated transcription"/>
    <property type="evidence" value="ECO:0007669"/>
    <property type="project" value="UniProtKB-UniRule"/>
</dbReference>
<evidence type="ECO:0000256" key="5">
    <source>
        <dbReference type="NCBIfam" id="TIGR00373"/>
    </source>
</evidence>
<dbReference type="PROSITE" id="PS51344">
    <property type="entry name" value="HTH_TFE_IIE"/>
    <property type="match status" value="1"/>
</dbReference>
<reference evidence="8 9" key="1">
    <citation type="submission" date="2016-10" db="EMBL/GenBank/DDBJ databases">
        <authorList>
            <person name="de Groot N.N."/>
        </authorList>
    </citation>
    <scope>NUCLEOTIDE SEQUENCE [LARGE SCALE GENOMIC DNA]</scope>
    <source>
        <strain evidence="8 9">DSM 11978</strain>
    </source>
</reference>
<keyword evidence="2 4" id="KW-0238">DNA-binding</keyword>
<dbReference type="Pfam" id="PF02002">
    <property type="entry name" value="TFIIE_alpha"/>
    <property type="match status" value="1"/>
</dbReference>
<dbReference type="Proteomes" id="UP000199506">
    <property type="component" value="Unassembled WGS sequence"/>
</dbReference>
<evidence type="ECO:0000256" key="3">
    <source>
        <dbReference type="ARBA" id="ARBA00023163"/>
    </source>
</evidence>
<organism evidence="8 9">
    <name type="scientific">Methanobrevibacter gottschalkii</name>
    <dbReference type="NCBI Taxonomy" id="190974"/>
    <lineage>
        <taxon>Archaea</taxon>
        <taxon>Methanobacteriati</taxon>
        <taxon>Methanobacteriota</taxon>
        <taxon>Methanomada group</taxon>
        <taxon>Methanobacteria</taxon>
        <taxon>Methanobacteriales</taxon>
        <taxon>Methanobacteriaceae</taxon>
        <taxon>Methanobrevibacter</taxon>
    </lineage>
</organism>
<dbReference type="NCBIfam" id="TIGR00373">
    <property type="entry name" value="transcription factor E"/>
    <property type="match status" value="1"/>
</dbReference>
<comment type="function">
    <text evidence="4">Transcription factor that plays a role in the activation of archaeal genes transcribed by RNA polymerase. Facilitates transcription initiation by enhancing TATA-box recognition by TATA-box-binding protein (Tbp), and transcription factor B (Tfb) and RNA polymerase recruitment. Not absolutely required for transcription in vitro, but particularly important in cases where Tbp or Tfb function is not optimal. It dynamically alters the nucleic acid-binding properties of RNA polymerases by stabilizing the initiation complex and destabilizing elongation complexes. Seems to translocate with the RNA polymerase following initiation and acts by binding to the non template strand of the transcription bubble in elongation complexes.</text>
</comment>
<dbReference type="SUPFAM" id="SSF46785">
    <property type="entry name" value="Winged helix' DNA-binding domain"/>
    <property type="match status" value="1"/>
</dbReference>
<name>A0A1H7IDF5_9EURY</name>
<dbReference type="OrthoDB" id="5935at2157"/>
<keyword evidence="3 4" id="KW-0804">Transcription</keyword>
<dbReference type="HAMAP" id="MF_01909">
    <property type="entry name" value="TFE_arch"/>
    <property type="match status" value="1"/>
</dbReference>
<feature type="coiled-coil region" evidence="6">
    <location>
        <begin position="194"/>
        <end position="221"/>
    </location>
</feature>
<evidence type="ECO:0000256" key="4">
    <source>
        <dbReference type="HAMAP-Rule" id="MF_01909"/>
    </source>
</evidence>
<evidence type="ECO:0000259" key="7">
    <source>
        <dbReference type="PROSITE" id="PS51344"/>
    </source>
</evidence>
<protein>
    <recommendedName>
        <fullName evidence="4 5">Transcription factor E</fullName>
        <shortName evidence="4">TFE</shortName>
    </recommendedName>
    <alternativeName>
        <fullName evidence="4">TFIIE subunit alpha homolog</fullName>
    </alternativeName>
    <alternativeName>
        <fullName evidence="4">Transcription initiation factor TFIIE</fullName>
    </alternativeName>
</protein>
<dbReference type="InterPro" id="IPR036390">
    <property type="entry name" value="WH_DNA-bd_sf"/>
</dbReference>
<comment type="similarity">
    <text evidence="4">Belongs to the TFE family.</text>
</comment>
<dbReference type="InterPro" id="IPR024550">
    <property type="entry name" value="TFIIEa/SarR/Rpc3_HTH_dom"/>
</dbReference>
<dbReference type="InterPro" id="IPR002853">
    <property type="entry name" value="TFIIE_asu"/>
</dbReference>
<keyword evidence="6" id="KW-0175">Coiled coil</keyword>
<evidence type="ECO:0000313" key="8">
    <source>
        <dbReference type="EMBL" id="SEK59872.1"/>
    </source>
</evidence>
<dbReference type="InterPro" id="IPR017919">
    <property type="entry name" value="TFIIE/TFIIEa_HTH"/>
</dbReference>
<feature type="domain" description="HTH TFE/IIEalpha-type" evidence="7">
    <location>
        <begin position="50"/>
        <end position="135"/>
    </location>
</feature>
<dbReference type="Gene3D" id="1.10.10.10">
    <property type="entry name" value="Winged helix-like DNA-binding domain superfamily/Winged helix DNA-binding domain"/>
    <property type="match status" value="1"/>
</dbReference>